<dbReference type="InterPro" id="IPR052895">
    <property type="entry name" value="HetReg/Transcr_Mod"/>
</dbReference>
<comment type="caution">
    <text evidence="2">The sequence shown here is derived from an EMBL/GenBank/DDBJ whole genome shotgun (WGS) entry which is preliminary data.</text>
</comment>
<dbReference type="InterPro" id="IPR010730">
    <property type="entry name" value="HET"/>
</dbReference>
<dbReference type="PANTHER" id="PTHR24148:SF82">
    <property type="entry name" value="HETEROKARYON INCOMPATIBILITY DOMAIN-CONTAINING PROTEIN"/>
    <property type="match status" value="1"/>
</dbReference>
<evidence type="ECO:0000313" key="2">
    <source>
        <dbReference type="EMBL" id="VUC28684.1"/>
    </source>
</evidence>
<dbReference type="Proteomes" id="UP000766486">
    <property type="component" value="Unassembled WGS sequence"/>
</dbReference>
<protein>
    <recommendedName>
        <fullName evidence="1">Heterokaryon incompatibility domain-containing protein</fullName>
    </recommendedName>
</protein>
<gene>
    <name evidence="2" type="ORF">CLO192961_LOCUS244088</name>
</gene>
<dbReference type="EMBL" id="CABFNS010000791">
    <property type="protein sequence ID" value="VUC28684.1"/>
    <property type="molecule type" value="Genomic_DNA"/>
</dbReference>
<evidence type="ECO:0000313" key="3">
    <source>
        <dbReference type="Proteomes" id="UP000766486"/>
    </source>
</evidence>
<dbReference type="PANTHER" id="PTHR24148">
    <property type="entry name" value="ANKYRIN REPEAT DOMAIN-CONTAINING PROTEIN 39 HOMOLOG-RELATED"/>
    <property type="match status" value="1"/>
</dbReference>
<name>A0ABY6UDI5_BIOOC</name>
<dbReference type="Pfam" id="PF06985">
    <property type="entry name" value="HET"/>
    <property type="match status" value="1"/>
</dbReference>
<organism evidence="2 3">
    <name type="scientific">Bionectria ochroleuca</name>
    <name type="common">Gliocladium roseum</name>
    <dbReference type="NCBI Taxonomy" id="29856"/>
    <lineage>
        <taxon>Eukaryota</taxon>
        <taxon>Fungi</taxon>
        <taxon>Dikarya</taxon>
        <taxon>Ascomycota</taxon>
        <taxon>Pezizomycotina</taxon>
        <taxon>Sordariomycetes</taxon>
        <taxon>Hypocreomycetidae</taxon>
        <taxon>Hypocreales</taxon>
        <taxon>Bionectriaceae</taxon>
        <taxon>Clonostachys</taxon>
    </lineage>
</organism>
<keyword evidence="3" id="KW-1185">Reference proteome</keyword>
<proteinExistence type="predicted"/>
<sequence>MHWHKKCRKADISIIEVSPGQLIPCCMSCGESAAPESHTVARPPANGWNIPHEPHPRNRNLYWPDSVEYIDENPPDVGDAFIESPKPAPEQQVKELNSLDRAGENQKHFIFDKMAGRQIRLLELSKGGTGDLLHVQLTIQPFRIGLDYEALSYTWATDTGERDATHTVYHGDSWDILKVTENCANALRRLRYQDETRILWVDAICINQEDVAERSHQVNMMTEIYACARQVLVYLGDQEPTGDHYEQILTLCKRPYFSRIWVVQELAFAAAKRVICGSKSWSWDDFYSVAQGFSWLEHVNRRKFREASELFRLISGTRLCDSSDKRDRIFALLGLVTGSRGLGLIPDYTLCLSHVMIGTAACILTGHYDTEARALLMDAAHKNIEGGPSWVPDWISNELKRLTGHSVFSETHDTHCDKPILQNRISSGDPIRCGQLVFYKKTGILKTRGFCVAAGSSLDTMTASSESPFSFYGKLLLCAEIQGFDATHPSVGAKNLCRWSLEWTLYHP</sequence>
<feature type="domain" description="Heterokaryon incompatibility" evidence="1">
    <location>
        <begin position="148"/>
        <end position="242"/>
    </location>
</feature>
<reference evidence="2 3" key="1">
    <citation type="submission" date="2019-06" db="EMBL/GenBank/DDBJ databases">
        <authorList>
            <person name="Broberg M."/>
        </authorList>
    </citation>
    <scope>NUCLEOTIDE SEQUENCE [LARGE SCALE GENOMIC DNA]</scope>
</reference>
<evidence type="ECO:0000259" key="1">
    <source>
        <dbReference type="Pfam" id="PF06985"/>
    </source>
</evidence>
<accession>A0ABY6UDI5</accession>